<dbReference type="InParanoid" id="A0A1V9XCF3"/>
<feature type="region of interest" description="Disordered" evidence="1">
    <location>
        <begin position="21"/>
        <end position="58"/>
    </location>
</feature>
<dbReference type="AlphaFoldDB" id="A0A1V9XCF3"/>
<comment type="caution">
    <text evidence="2">The sequence shown here is derived from an EMBL/GenBank/DDBJ whole genome shotgun (WGS) entry which is preliminary data.</text>
</comment>
<feature type="compositionally biased region" description="Polar residues" evidence="1">
    <location>
        <begin position="21"/>
        <end position="34"/>
    </location>
</feature>
<reference evidence="2 3" key="1">
    <citation type="journal article" date="2017" name="Gigascience">
        <title>Draft genome of the honey bee ectoparasitic mite, Tropilaelaps mercedesae, is shaped by the parasitic life history.</title>
        <authorList>
            <person name="Dong X."/>
            <person name="Armstrong S.D."/>
            <person name="Xia D."/>
            <person name="Makepeace B.L."/>
            <person name="Darby A.C."/>
            <person name="Kadowaki T."/>
        </authorList>
    </citation>
    <scope>NUCLEOTIDE SEQUENCE [LARGE SCALE GENOMIC DNA]</scope>
    <source>
        <strain evidence="2">Wuxi-XJTLU</strain>
    </source>
</reference>
<evidence type="ECO:0000256" key="1">
    <source>
        <dbReference type="SAM" id="MobiDB-lite"/>
    </source>
</evidence>
<accession>A0A1V9XCF3</accession>
<dbReference type="EMBL" id="MNPL01015418">
    <property type="protein sequence ID" value="OQR71071.1"/>
    <property type="molecule type" value="Genomic_DNA"/>
</dbReference>
<gene>
    <name evidence="2" type="ORF">BIW11_04042</name>
</gene>
<protein>
    <submittedName>
        <fullName evidence="2">Heart-and neural crest derivatives-expressed protein 1-like</fullName>
    </submittedName>
</protein>
<name>A0A1V9XCF3_9ACAR</name>
<proteinExistence type="predicted"/>
<dbReference type="Proteomes" id="UP000192247">
    <property type="component" value="Unassembled WGS sequence"/>
</dbReference>
<evidence type="ECO:0000313" key="2">
    <source>
        <dbReference type="EMBL" id="OQR71071.1"/>
    </source>
</evidence>
<feature type="non-terminal residue" evidence="2">
    <location>
        <position position="87"/>
    </location>
</feature>
<keyword evidence="3" id="KW-1185">Reference proteome</keyword>
<evidence type="ECO:0000313" key="3">
    <source>
        <dbReference type="Proteomes" id="UP000192247"/>
    </source>
</evidence>
<sequence>MSNINSYGYYNDYGGGSDYWTSHSPYPNSVSSHGESPDPYASPAPHTHGPPSAPGTYFSSALSSATSYAVDSHSYPGAGGYPTSEPG</sequence>
<organism evidence="2 3">
    <name type="scientific">Tropilaelaps mercedesae</name>
    <dbReference type="NCBI Taxonomy" id="418985"/>
    <lineage>
        <taxon>Eukaryota</taxon>
        <taxon>Metazoa</taxon>
        <taxon>Ecdysozoa</taxon>
        <taxon>Arthropoda</taxon>
        <taxon>Chelicerata</taxon>
        <taxon>Arachnida</taxon>
        <taxon>Acari</taxon>
        <taxon>Parasitiformes</taxon>
        <taxon>Mesostigmata</taxon>
        <taxon>Gamasina</taxon>
        <taxon>Dermanyssoidea</taxon>
        <taxon>Laelapidae</taxon>
        <taxon>Tropilaelaps</taxon>
    </lineage>
</organism>